<feature type="signal peptide" evidence="1">
    <location>
        <begin position="1"/>
        <end position="23"/>
    </location>
</feature>
<feature type="chain" id="PRO_5011786409" description="HdeA/HdeB family protein" evidence="1">
    <location>
        <begin position="24"/>
        <end position="108"/>
    </location>
</feature>
<evidence type="ECO:0000256" key="1">
    <source>
        <dbReference type="SAM" id="SignalP"/>
    </source>
</evidence>
<evidence type="ECO:0000313" key="2">
    <source>
        <dbReference type="EMBL" id="SCY09220.1"/>
    </source>
</evidence>
<dbReference type="AlphaFoldDB" id="A0A1G5D444"/>
<evidence type="ECO:0000313" key="3">
    <source>
        <dbReference type="Proteomes" id="UP000199502"/>
    </source>
</evidence>
<reference evidence="2 3" key="1">
    <citation type="submission" date="2016-10" db="EMBL/GenBank/DDBJ databases">
        <authorList>
            <person name="de Groot N.N."/>
        </authorList>
    </citation>
    <scope>NUCLEOTIDE SEQUENCE [LARGE SCALE GENOMIC DNA]</scope>
    <source>
        <strain evidence="2 3">CGMCC 1.8925</strain>
    </source>
</reference>
<name>A0A1G5D444_9RHOB</name>
<dbReference type="RefSeq" id="WP_217630629.1">
    <property type="nucleotide sequence ID" value="NZ_FMVT01000002.1"/>
</dbReference>
<protein>
    <recommendedName>
        <fullName evidence="4">HdeA/HdeB family protein</fullName>
    </recommendedName>
</protein>
<dbReference type="STRING" id="336292.SAMN05660710_00644"/>
<proteinExistence type="predicted"/>
<keyword evidence="3" id="KW-1185">Reference proteome</keyword>
<dbReference type="EMBL" id="FMVT01000002">
    <property type="protein sequence ID" value="SCY09220.1"/>
    <property type="molecule type" value="Genomic_DNA"/>
</dbReference>
<gene>
    <name evidence="2" type="ORF">SAMN05660710_00644</name>
</gene>
<sequence>MSMRIKGLLAAGIVAAAGGAAFASTEEAWQEFRDRTEAACLALLPEGAAADISVDPFGSESYGIALLHVSEGPEAGAVMVCVMDKQGGAAELSGAFTPSVRLAPQAAD</sequence>
<accession>A0A1G5D444</accession>
<dbReference type="Proteomes" id="UP000199502">
    <property type="component" value="Unassembled WGS sequence"/>
</dbReference>
<keyword evidence="1" id="KW-0732">Signal</keyword>
<evidence type="ECO:0008006" key="4">
    <source>
        <dbReference type="Google" id="ProtNLM"/>
    </source>
</evidence>
<organism evidence="2 3">
    <name type="scientific">Paracoccus tibetensis</name>
    <dbReference type="NCBI Taxonomy" id="336292"/>
    <lineage>
        <taxon>Bacteria</taxon>
        <taxon>Pseudomonadati</taxon>
        <taxon>Pseudomonadota</taxon>
        <taxon>Alphaproteobacteria</taxon>
        <taxon>Rhodobacterales</taxon>
        <taxon>Paracoccaceae</taxon>
        <taxon>Paracoccus</taxon>
    </lineage>
</organism>